<evidence type="ECO:0000313" key="1">
    <source>
        <dbReference type="EMBL" id="CUU55177.1"/>
    </source>
</evidence>
<evidence type="ECO:0008006" key="3">
    <source>
        <dbReference type="Google" id="ProtNLM"/>
    </source>
</evidence>
<dbReference type="RefSeq" id="WP_054570828.1">
    <property type="nucleotide sequence ID" value="NZ_FAOZ01000004.1"/>
</dbReference>
<dbReference type="SUPFAM" id="SSF54593">
    <property type="entry name" value="Glyoxalase/Bleomycin resistance protein/Dihydroxybiphenyl dioxygenase"/>
    <property type="match status" value="1"/>
</dbReference>
<protein>
    <recommendedName>
        <fullName evidence="3">VOC domain-containing protein</fullName>
    </recommendedName>
</protein>
<dbReference type="Gene3D" id="3.10.180.10">
    <property type="entry name" value="2,3-Dihydroxybiphenyl 1,2-Dioxygenase, domain 1"/>
    <property type="match status" value="1"/>
</dbReference>
<dbReference type="EMBL" id="FAOZ01000004">
    <property type="protein sequence ID" value="CUU55177.1"/>
    <property type="molecule type" value="Genomic_DNA"/>
</dbReference>
<keyword evidence="2" id="KW-1185">Reference proteome</keyword>
<dbReference type="InterPro" id="IPR029068">
    <property type="entry name" value="Glyas_Bleomycin-R_OHBP_Dase"/>
</dbReference>
<proteinExistence type="predicted"/>
<organism evidence="1 2">
    <name type="scientific">Parafrankia irregularis</name>
    <dbReference type="NCBI Taxonomy" id="795642"/>
    <lineage>
        <taxon>Bacteria</taxon>
        <taxon>Bacillati</taxon>
        <taxon>Actinomycetota</taxon>
        <taxon>Actinomycetes</taxon>
        <taxon>Frankiales</taxon>
        <taxon>Frankiaceae</taxon>
        <taxon>Parafrankia</taxon>
    </lineage>
</organism>
<reference evidence="2" key="1">
    <citation type="submission" date="2015-11" db="EMBL/GenBank/DDBJ databases">
        <authorList>
            <person name="Varghese N."/>
        </authorList>
    </citation>
    <scope>NUCLEOTIDE SEQUENCE [LARGE SCALE GENOMIC DNA]</scope>
    <source>
        <strain evidence="2">DSM 45899</strain>
    </source>
</reference>
<dbReference type="AlphaFoldDB" id="A0A0S4QIW5"/>
<accession>A0A0S4QIW5</accession>
<evidence type="ECO:0000313" key="2">
    <source>
        <dbReference type="Proteomes" id="UP000198802"/>
    </source>
</evidence>
<gene>
    <name evidence="1" type="ORF">Ga0074812_104258</name>
</gene>
<sequence>MPRFHHANLGVPPGLEDAEGAFLVDILGYRRIDVPADLVGVARWYEADDASQIHLSTDPDHRPAARAHTAVEIDTEVESRLRAAGISYRTTGRDGLTVLFCADPAANRWELRIAG</sequence>
<dbReference type="Proteomes" id="UP000198802">
    <property type="component" value="Unassembled WGS sequence"/>
</dbReference>
<name>A0A0S4QIW5_9ACTN</name>